<reference evidence="12" key="2">
    <citation type="submission" date="2019-10" db="EMBL/GenBank/DDBJ databases">
        <title>Malate fermentation in French cider.</title>
        <authorList>
            <person name="Cousin F.J."/>
            <person name="Medina Fernandez S."/>
            <person name="Misery B."/>
            <person name="Laplace J.-M."/>
            <person name="Cretenet M."/>
        </authorList>
    </citation>
    <scope>NUCLEOTIDE SEQUENCE</scope>
    <source>
        <strain evidence="12">UCMA15129</strain>
    </source>
</reference>
<organism evidence="12 15">
    <name type="scientific">Oenococcus oeni</name>
    <name type="common">Leuconostoc oenos</name>
    <dbReference type="NCBI Taxonomy" id="1247"/>
    <lineage>
        <taxon>Bacteria</taxon>
        <taxon>Bacillati</taxon>
        <taxon>Bacillota</taxon>
        <taxon>Bacilli</taxon>
        <taxon>Lactobacillales</taxon>
        <taxon>Lactobacillaceae</taxon>
        <taxon>Oenococcus</taxon>
    </lineage>
</organism>
<dbReference type="UniPathway" id="UPA00057">
    <property type="reaction ID" value="UER00098"/>
</dbReference>
<accession>A0A3S7H1Y3</accession>
<name>A0A3S7H1Y3_OENOE</name>
<evidence type="ECO:0000313" key="12">
    <source>
        <dbReference type="EMBL" id="MDV7714660.1"/>
    </source>
</evidence>
<dbReference type="AlphaFoldDB" id="A0A3S7H1Y3"/>
<keyword evidence="5 12" id="KW-0418">Kinase</keyword>
<dbReference type="GO" id="GO:0005524">
    <property type="term" value="F:ATP binding"/>
    <property type="evidence" value="ECO:0007669"/>
    <property type="project" value="UniProtKB-KW"/>
</dbReference>
<dbReference type="InterPro" id="IPR020568">
    <property type="entry name" value="Ribosomal_Su5_D2-typ_SF"/>
</dbReference>
<protein>
    <submittedName>
        <fullName evidence="12">Mevalonate kinase</fullName>
        <ecNumber evidence="12">2.7.1.36</ecNumber>
    </submittedName>
</protein>
<proteinExistence type="predicted"/>
<evidence type="ECO:0000259" key="10">
    <source>
        <dbReference type="Pfam" id="PF00288"/>
    </source>
</evidence>
<dbReference type="EMBL" id="MLOK01000039">
    <property type="protein sequence ID" value="OIM21200.1"/>
    <property type="molecule type" value="Genomic_DNA"/>
</dbReference>
<evidence type="ECO:0000259" key="11">
    <source>
        <dbReference type="Pfam" id="PF08544"/>
    </source>
</evidence>
<evidence type="ECO:0000256" key="6">
    <source>
        <dbReference type="ARBA" id="ARBA00022840"/>
    </source>
</evidence>
<evidence type="ECO:0000313" key="14">
    <source>
        <dbReference type="Proteomes" id="UP000181728"/>
    </source>
</evidence>
<feature type="domain" description="GHMP kinase C-terminal" evidence="11">
    <location>
        <begin position="219"/>
        <end position="297"/>
    </location>
</feature>
<keyword evidence="1" id="KW-0963">Cytoplasm</keyword>
<dbReference type="Proteomes" id="UP001281024">
    <property type="component" value="Unassembled WGS sequence"/>
</dbReference>
<evidence type="ECO:0000256" key="4">
    <source>
        <dbReference type="ARBA" id="ARBA00022741"/>
    </source>
</evidence>
<evidence type="ECO:0000256" key="3">
    <source>
        <dbReference type="ARBA" id="ARBA00022679"/>
    </source>
</evidence>
<keyword evidence="2" id="KW-0444">Lipid biosynthesis</keyword>
<dbReference type="InterPro" id="IPR006204">
    <property type="entry name" value="GHMP_kinase_N_dom"/>
</dbReference>
<dbReference type="InterPro" id="IPR036554">
    <property type="entry name" value="GHMP_kinase_C_sf"/>
</dbReference>
<dbReference type="Pfam" id="PF08544">
    <property type="entry name" value="GHMP_kinases_C"/>
    <property type="match status" value="1"/>
</dbReference>
<keyword evidence="3 12" id="KW-0808">Transferase</keyword>
<dbReference type="PANTHER" id="PTHR43290">
    <property type="entry name" value="MEVALONATE KINASE"/>
    <property type="match status" value="1"/>
</dbReference>
<dbReference type="GO" id="GO:0019287">
    <property type="term" value="P:isopentenyl diphosphate biosynthetic process, mevalonate pathway"/>
    <property type="evidence" value="ECO:0007669"/>
    <property type="project" value="UniProtKB-UniPathway"/>
</dbReference>
<dbReference type="InterPro" id="IPR006205">
    <property type="entry name" value="Mev_gal_kin"/>
</dbReference>
<evidence type="ECO:0000313" key="15">
    <source>
        <dbReference type="Proteomes" id="UP001281024"/>
    </source>
</evidence>
<dbReference type="EC" id="2.7.1.36" evidence="12"/>
<keyword evidence="4" id="KW-0547">Nucleotide-binding</keyword>
<reference evidence="13 14" key="1">
    <citation type="journal article" date="2016" name="BMC Genomics">
        <title>Consensus pan-genome assembly of the specialised wine bacterium Oenococcus oeni.</title>
        <authorList>
            <person name="Sternes P.R."/>
            <person name="Borneman A.R."/>
        </authorList>
    </citation>
    <scope>NUCLEOTIDE SEQUENCE [LARGE SCALE GENOMIC DNA]</scope>
    <source>
        <strain evidence="13 14">AWRIB661</strain>
    </source>
</reference>
<dbReference type="SUPFAM" id="SSF54211">
    <property type="entry name" value="Ribosomal protein S5 domain 2-like"/>
    <property type="match status" value="1"/>
</dbReference>
<comment type="pathway">
    <text evidence="9">Isoprenoid biosynthesis; isopentenyl diphosphate biosynthesis via mevalonate pathway; isopentenyl diphosphate from (R)-mevalonate: step 1/3.</text>
</comment>
<dbReference type="SUPFAM" id="SSF55060">
    <property type="entry name" value="GHMP Kinase, C-terminal domain"/>
    <property type="match status" value="1"/>
</dbReference>
<dbReference type="RefSeq" id="WP_032818155.1">
    <property type="nucleotide sequence ID" value="NZ_CP014324.1"/>
</dbReference>
<dbReference type="NCBIfam" id="TIGR00549">
    <property type="entry name" value="mevalon_kin"/>
    <property type="match status" value="1"/>
</dbReference>
<dbReference type="GO" id="GO:0005829">
    <property type="term" value="C:cytosol"/>
    <property type="evidence" value="ECO:0007669"/>
    <property type="project" value="TreeGrafter"/>
</dbReference>
<evidence type="ECO:0000256" key="7">
    <source>
        <dbReference type="ARBA" id="ARBA00022842"/>
    </source>
</evidence>
<dbReference type="EMBL" id="WERV01000002">
    <property type="protein sequence ID" value="MDV7714660.1"/>
    <property type="molecule type" value="Genomic_DNA"/>
</dbReference>
<comment type="caution">
    <text evidence="12">The sequence shown here is derived from an EMBL/GenBank/DDBJ whole genome shotgun (WGS) entry which is preliminary data.</text>
</comment>
<dbReference type="Gene3D" id="3.30.70.890">
    <property type="entry name" value="GHMP kinase, C-terminal domain"/>
    <property type="match status" value="1"/>
</dbReference>
<evidence type="ECO:0000256" key="2">
    <source>
        <dbReference type="ARBA" id="ARBA00022516"/>
    </source>
</evidence>
<dbReference type="Proteomes" id="UP000181728">
    <property type="component" value="Unassembled WGS sequence"/>
</dbReference>
<gene>
    <name evidence="12" type="primary">mvk</name>
    <name evidence="13" type="ORF">ATX59_05335</name>
    <name evidence="12" type="ORF">GA838_02530</name>
</gene>
<dbReference type="PRINTS" id="PR00959">
    <property type="entry name" value="MEVGALKINASE"/>
</dbReference>
<keyword evidence="8" id="KW-0443">Lipid metabolism</keyword>
<evidence type="ECO:0000256" key="9">
    <source>
        <dbReference type="ARBA" id="ARBA00029438"/>
    </source>
</evidence>
<dbReference type="PANTHER" id="PTHR43290:SF2">
    <property type="entry name" value="MEVALONATE KINASE"/>
    <property type="match status" value="1"/>
</dbReference>
<keyword evidence="7" id="KW-0460">Magnesium</keyword>
<dbReference type="Pfam" id="PF00288">
    <property type="entry name" value="GHMP_kinases_N"/>
    <property type="match status" value="1"/>
</dbReference>
<evidence type="ECO:0000256" key="1">
    <source>
        <dbReference type="ARBA" id="ARBA00022490"/>
    </source>
</evidence>
<keyword evidence="6" id="KW-0067">ATP-binding</keyword>
<evidence type="ECO:0000313" key="13">
    <source>
        <dbReference type="EMBL" id="OIM21200.1"/>
    </source>
</evidence>
<feature type="domain" description="GHMP kinase N-terminal" evidence="10">
    <location>
        <begin position="71"/>
        <end position="151"/>
    </location>
</feature>
<sequence length="306" mass="33189">MNFGFGQAHAKAHLLGEHSVVYGYPAIIAPLLSLTNKAEIIDSDTTVIETDNFSGSMYQLNYRFSGIYNLLVELLNFFESPDLTFKLHVKSNIPSKKGLGSSAAYAVSIVKAFCDYFDYQYTDEEVFKFAQIAENKNHGKSSGGDTYAVMAEGPIFFDSNKDATILKLDTQAYIIIADSGTAGLTSQAVQLVADNYEKNPTVYGGYLKRMGEIADKGREEIIADDLKDFGQLMNENQLLLSKLGVSTPYLERLIKIALKHGALGAKLTGGGLGGSIVALTDKSETAKEIKSALSKSGASESWISKI</sequence>
<dbReference type="Gene3D" id="3.30.230.10">
    <property type="match status" value="1"/>
</dbReference>
<evidence type="ECO:0000256" key="8">
    <source>
        <dbReference type="ARBA" id="ARBA00023098"/>
    </source>
</evidence>
<dbReference type="InterPro" id="IPR013750">
    <property type="entry name" value="GHMP_kinase_C_dom"/>
</dbReference>
<evidence type="ECO:0000256" key="5">
    <source>
        <dbReference type="ARBA" id="ARBA00022777"/>
    </source>
</evidence>
<dbReference type="GO" id="GO:0004496">
    <property type="term" value="F:mevalonate kinase activity"/>
    <property type="evidence" value="ECO:0007669"/>
    <property type="project" value="UniProtKB-EC"/>
</dbReference>
<dbReference type="InterPro" id="IPR014721">
    <property type="entry name" value="Ribsml_uS5_D2-typ_fold_subgr"/>
</dbReference>